<dbReference type="EMBL" id="CP022714">
    <property type="protein sequence ID" value="ASU14214.1"/>
    <property type="molecule type" value="Genomic_DNA"/>
</dbReference>
<feature type="region of interest" description="Disordered" evidence="1">
    <location>
        <begin position="522"/>
        <end position="566"/>
    </location>
</feature>
<feature type="compositionally biased region" description="Basic and acidic residues" evidence="1">
    <location>
        <begin position="534"/>
        <end position="566"/>
    </location>
</feature>
<evidence type="ECO:0000313" key="3">
    <source>
        <dbReference type="Proteomes" id="UP000215452"/>
    </source>
</evidence>
<organism evidence="2 3">
    <name type="scientific">Mesomycoplasma hyopneumoniae</name>
    <name type="common">Mycoplasma hyopneumoniae</name>
    <dbReference type="NCBI Taxonomy" id="2099"/>
    <lineage>
        <taxon>Bacteria</taxon>
        <taxon>Bacillati</taxon>
        <taxon>Mycoplasmatota</taxon>
        <taxon>Mycoplasmoidales</taxon>
        <taxon>Metamycoplasmataceae</taxon>
        <taxon>Mesomycoplasma</taxon>
    </lineage>
</organism>
<accession>A0A223M9L7</accession>
<dbReference type="Proteomes" id="UP000215452">
    <property type="component" value="Chromosome"/>
</dbReference>
<name>A0A223M9L7_MESHO</name>
<proteinExistence type="predicted"/>
<gene>
    <name evidence="2" type="ORF">CIB43_00303</name>
</gene>
<dbReference type="NCBIfam" id="NF045848">
    <property type="entry name" value="MMCAP2_0566_fam"/>
    <property type="match status" value="1"/>
</dbReference>
<sequence length="566" mass="64621">MFGWLINQISYAFFAGFWYLFCWFPLVIIRVITTLFGSINFNLLKGLFFGTSKEFSINKIPIAFWIFVGLAVSIFIFIVLYRLSKSFFFGSKNAYGQTNESEVKNIILKTLSAIGFPILFTGFLFILLIGSNIVLMEIKESLAYNNDLNTSLIKGASGDLKLGQLEISNLSKGSIVSYDAYTNFSWGQGPKLILLVLLSSLTVAWLLGTTLTSLVANIAQMFYQLLLLPVFSVSQISDDGKLFKKYLNSFWAKFWVVIIYQVSFLFFFVWTEYSLNAWDFIKDEKTEYGGIANWLLSFVFSLVMILGGGIAIKTISQEFAGYFGGEGFIRSQQEWAHRTAKGVVASAGLLAAAPAIARKQFRKGARLTGYFDSEKAKIKDDYRKGIITNTQRKSRLNELANKKAELGQTFRAGWNNNSDKNFLRRAWAAKEAWKESKDMGIIEGKGYSLSKTWSKITDWRAQRAQQKLDNLKNQLPDTDPKTLKQAQKLEKLQHKQEKANQKFAKRSKNLYETVQIRNDTDYRLHSSYQNSYDKTVHDKIPEKTNPDNLKEKKEDKKENNEKTNSK</sequence>
<dbReference type="AlphaFoldDB" id="A0A223M9L7"/>
<dbReference type="NCBIfam" id="NF045889">
    <property type="entry name" value="ICE_Mbov_0396_TM"/>
    <property type="match status" value="1"/>
</dbReference>
<evidence type="ECO:0000313" key="2">
    <source>
        <dbReference type="EMBL" id="ASU14214.1"/>
    </source>
</evidence>
<reference evidence="2 3" key="1">
    <citation type="submission" date="2017-08" db="EMBL/GenBank/DDBJ databases">
        <title>The complete genome sequence of a Mycoplasma hyopneumoniae isolate in Korea.</title>
        <authorList>
            <person name="Han J."/>
            <person name="Lee N."/>
        </authorList>
    </citation>
    <scope>NUCLEOTIDE SEQUENCE [LARGE SCALE GENOMIC DNA]</scope>
    <source>
        <strain evidence="2 3">KM014</strain>
    </source>
</reference>
<evidence type="ECO:0000256" key="1">
    <source>
        <dbReference type="SAM" id="MobiDB-lite"/>
    </source>
</evidence>
<protein>
    <submittedName>
        <fullName evidence="2">Uncharacterized protein</fullName>
    </submittedName>
</protein>